<keyword evidence="1" id="KW-0175">Coiled coil</keyword>
<dbReference type="InterPro" id="IPR002035">
    <property type="entry name" value="VWF_A"/>
</dbReference>
<evidence type="ECO:0000256" key="1">
    <source>
        <dbReference type="SAM" id="Coils"/>
    </source>
</evidence>
<dbReference type="RefSeq" id="WP_309867771.1">
    <property type="nucleotide sequence ID" value="NZ_JAVDQG010000007.1"/>
</dbReference>
<gene>
    <name evidence="4" type="ORF">JOE21_003053</name>
</gene>
<evidence type="ECO:0000259" key="3">
    <source>
        <dbReference type="PROSITE" id="PS50234"/>
    </source>
</evidence>
<evidence type="ECO:0000256" key="2">
    <source>
        <dbReference type="SAM" id="SignalP"/>
    </source>
</evidence>
<dbReference type="EMBL" id="JAVDQG010000007">
    <property type="protein sequence ID" value="MDR6227041.1"/>
    <property type="molecule type" value="Genomic_DNA"/>
</dbReference>
<dbReference type="PROSITE" id="PS50234">
    <property type="entry name" value="VWFA"/>
    <property type="match status" value="1"/>
</dbReference>
<keyword evidence="5" id="KW-1185">Reference proteome</keyword>
<protein>
    <recommendedName>
        <fullName evidence="3">VWFA domain-containing protein</fullName>
    </recommendedName>
</protein>
<proteinExistence type="predicted"/>
<evidence type="ECO:0000313" key="5">
    <source>
        <dbReference type="Proteomes" id="UP001185012"/>
    </source>
</evidence>
<dbReference type="InterPro" id="IPR036465">
    <property type="entry name" value="vWFA_dom_sf"/>
</dbReference>
<dbReference type="SUPFAM" id="SSF53300">
    <property type="entry name" value="vWA-like"/>
    <property type="match status" value="1"/>
</dbReference>
<dbReference type="Gene3D" id="3.40.50.410">
    <property type="entry name" value="von Willebrand factor, type A domain"/>
    <property type="match status" value="1"/>
</dbReference>
<feature type="chain" id="PRO_5046824834" description="VWFA domain-containing protein" evidence="2">
    <location>
        <begin position="25"/>
        <end position="424"/>
    </location>
</feature>
<sequence length="424" mass="48104">MFKKVTIFMTIVAIVFLIACSPNESDNYKNEKSTEKHDASQSIEDILEAEPGTFAGDQYDIDQIKKELKKHDKMDPEEAYGLMLSLVAEDYRPFKKAFDEFDTEHKLSDQPDIATGLDFVPEKLNVAILLDASGSMAAQVPGGVKMDLAKDAVHHFASNLPKEATVSLRVYGHKGSNSRKDKAISCDSNEVIYEANTYDDDRFQQSLDSVKPTGWTPLAAAIQSARDDLSTNSQNARNLVYVVSDGEETCGGDPVKEAKKLNQSDIQAMVNIIGFDVDDKGQIELKQVAEAGGGVYETVNTEEELREFMERERDKIEEAWEDWKNENYGSIAQQNSDKYYELIDLEDEFYKFLIQEEDRLYKILIIMEDMELIDGNSNNVDELIKSRTRNLDNYASSYGNKFNEEIEKDKKRTEKEIEKKSESD</sequence>
<feature type="signal peptide" evidence="2">
    <location>
        <begin position="1"/>
        <end position="24"/>
    </location>
</feature>
<evidence type="ECO:0000313" key="4">
    <source>
        <dbReference type="EMBL" id="MDR6227041.1"/>
    </source>
</evidence>
<dbReference type="SMART" id="SM00327">
    <property type="entry name" value="VWA"/>
    <property type="match status" value="1"/>
</dbReference>
<dbReference type="Pfam" id="PF00092">
    <property type="entry name" value="VWA"/>
    <property type="match status" value="1"/>
</dbReference>
<accession>A0ABU1IQG0</accession>
<feature type="domain" description="VWFA" evidence="3">
    <location>
        <begin position="125"/>
        <end position="316"/>
    </location>
</feature>
<reference evidence="4 5" key="1">
    <citation type="submission" date="2023-07" db="EMBL/GenBank/DDBJ databases">
        <title>Genomic Encyclopedia of Type Strains, Phase IV (KMG-IV): sequencing the most valuable type-strain genomes for metagenomic binning, comparative biology and taxonomic classification.</title>
        <authorList>
            <person name="Goeker M."/>
        </authorList>
    </citation>
    <scope>NUCLEOTIDE SEQUENCE [LARGE SCALE GENOMIC DNA]</scope>
    <source>
        <strain evidence="4 5">DSM 45903</strain>
    </source>
</reference>
<organism evidence="4 5">
    <name type="scientific">Desmospora profundinema</name>
    <dbReference type="NCBI Taxonomy" id="1571184"/>
    <lineage>
        <taxon>Bacteria</taxon>
        <taxon>Bacillati</taxon>
        <taxon>Bacillota</taxon>
        <taxon>Bacilli</taxon>
        <taxon>Bacillales</taxon>
        <taxon>Thermoactinomycetaceae</taxon>
        <taxon>Desmospora</taxon>
    </lineage>
</organism>
<dbReference type="Proteomes" id="UP001185012">
    <property type="component" value="Unassembled WGS sequence"/>
</dbReference>
<dbReference type="PROSITE" id="PS51257">
    <property type="entry name" value="PROKAR_LIPOPROTEIN"/>
    <property type="match status" value="1"/>
</dbReference>
<comment type="caution">
    <text evidence="4">The sequence shown here is derived from an EMBL/GenBank/DDBJ whole genome shotgun (WGS) entry which is preliminary data.</text>
</comment>
<keyword evidence="2" id="KW-0732">Signal</keyword>
<feature type="coiled-coil region" evidence="1">
    <location>
        <begin position="299"/>
        <end position="326"/>
    </location>
</feature>
<name>A0ABU1IQG0_9BACL</name>